<reference evidence="1" key="1">
    <citation type="submission" date="2004-11" db="EMBL/GenBank/DDBJ databases">
        <title>The full-length cDNA sequences of Schistosoma japonicum genes.</title>
        <authorList>
            <person name="Han Z."/>
        </authorList>
    </citation>
    <scope>NUCLEOTIDE SEQUENCE</scope>
</reference>
<accession>Q5DG34</accession>
<dbReference type="AlphaFoldDB" id="Q5DG34"/>
<protein>
    <submittedName>
        <fullName evidence="1">Uncharacterized protein</fullName>
    </submittedName>
</protein>
<evidence type="ECO:0000313" key="1">
    <source>
        <dbReference type="EMBL" id="AAW25222.1"/>
    </source>
</evidence>
<dbReference type="EMBL" id="AY813490">
    <property type="protein sequence ID" value="AAW25222.1"/>
    <property type="molecule type" value="mRNA"/>
</dbReference>
<sequence length="99" mass="12098">MFFLKLFFFDYYYCCYYTIKTRKTLSSCIFLLWDLIIYALDLIRESNTVTSISYQSNRISIQFWDYNFDKFSMNIKRLNLDQFATNKNNKLKTNLLKIT</sequence>
<organism evidence="1">
    <name type="scientific">Schistosoma japonicum</name>
    <name type="common">Blood fluke</name>
    <dbReference type="NCBI Taxonomy" id="6182"/>
    <lineage>
        <taxon>Eukaryota</taxon>
        <taxon>Metazoa</taxon>
        <taxon>Spiralia</taxon>
        <taxon>Lophotrochozoa</taxon>
        <taxon>Platyhelminthes</taxon>
        <taxon>Trematoda</taxon>
        <taxon>Digenea</taxon>
        <taxon>Strigeidida</taxon>
        <taxon>Schistosomatoidea</taxon>
        <taxon>Schistosomatidae</taxon>
        <taxon>Schistosoma</taxon>
    </lineage>
</organism>
<proteinExistence type="evidence at transcript level"/>
<reference evidence="1" key="2">
    <citation type="journal article" date="2006" name="PLoS Pathog.">
        <title>New perspectives on host-parasite interplay by comparative transcriptomic and proteomic analyses of Schistosoma japonicum.</title>
        <authorList>
            <person name="Liu F."/>
            <person name="Lu J."/>
            <person name="Hu W."/>
            <person name="Wang S.Y."/>
            <person name="Cui S.J."/>
            <person name="Chi M."/>
            <person name="Yan Q."/>
            <person name="Wang X.R."/>
            <person name="Song H.D."/>
            <person name="Xu X.N."/>
            <person name="Wang J.J."/>
            <person name="Zhang X.L."/>
            <person name="Zhang X."/>
            <person name="Wang Z.Q."/>
            <person name="Xue C.L."/>
            <person name="Brindley P.J."/>
            <person name="McManus D.P."/>
            <person name="Yang P.Y."/>
            <person name="Feng Z."/>
            <person name="Chen Z."/>
            <person name="Han Z.G."/>
        </authorList>
    </citation>
    <scope>NUCLEOTIDE SEQUENCE</scope>
</reference>
<name>Q5DG34_SCHJA</name>